<reference evidence="8" key="1">
    <citation type="submission" date="2025-08" db="UniProtKB">
        <authorList>
            <consortium name="RefSeq"/>
        </authorList>
    </citation>
    <scope>IDENTIFICATION</scope>
    <source>
        <tissue evidence="8">Muscle</tissue>
    </source>
</reference>
<evidence type="ECO:0000256" key="2">
    <source>
        <dbReference type="ARBA" id="ARBA00022692"/>
    </source>
</evidence>
<feature type="compositionally biased region" description="Polar residues" evidence="5">
    <location>
        <begin position="130"/>
        <end position="144"/>
    </location>
</feature>
<evidence type="ECO:0000256" key="1">
    <source>
        <dbReference type="ARBA" id="ARBA00004141"/>
    </source>
</evidence>
<feature type="region of interest" description="Disordered" evidence="5">
    <location>
        <begin position="109"/>
        <end position="150"/>
    </location>
</feature>
<comment type="subcellular location">
    <subcellularLocation>
        <location evidence="1">Membrane</location>
        <topology evidence="1">Multi-pass membrane protein</topology>
    </subcellularLocation>
</comment>
<evidence type="ECO:0000256" key="6">
    <source>
        <dbReference type="SAM" id="Phobius"/>
    </source>
</evidence>
<protein>
    <submittedName>
        <fullName evidence="8">Transmembrane protein 184B-like</fullName>
    </submittedName>
</protein>
<keyword evidence="7" id="KW-1185">Reference proteome</keyword>
<keyword evidence="3 6" id="KW-1133">Transmembrane helix</keyword>
<gene>
    <name evidence="8" type="primary">LOC106477081</name>
</gene>
<dbReference type="GeneID" id="106477081"/>
<dbReference type="InterPro" id="IPR005178">
    <property type="entry name" value="Ostalpha/TMEM184C"/>
</dbReference>
<keyword evidence="2 6" id="KW-0812">Transmembrane</keyword>
<evidence type="ECO:0000256" key="5">
    <source>
        <dbReference type="SAM" id="MobiDB-lite"/>
    </source>
</evidence>
<accession>A0ABM1C2N9</accession>
<proteinExistence type="predicted"/>
<evidence type="ECO:0000313" key="8">
    <source>
        <dbReference type="RefSeq" id="XP_013793135.2"/>
    </source>
</evidence>
<evidence type="ECO:0000256" key="4">
    <source>
        <dbReference type="ARBA" id="ARBA00023136"/>
    </source>
</evidence>
<keyword evidence="4 6" id="KW-0472">Membrane</keyword>
<sequence length="150" mass="16846">MASVGTVSAGYQNFLVCIEMFFASLALRYAFPYHVYMQSYQRESQGRSVTMQSISSSLKETMNPKDIMNDAIHNFHPQYQQYTQYTAPPPALGHRGAVQGMRIASMEDENTEKGSHGPHHTTIVPGRQATPMNQGYTEKTTLLSSDDEFQ</sequence>
<dbReference type="RefSeq" id="XP_013793135.2">
    <property type="nucleotide sequence ID" value="XM_013937681.2"/>
</dbReference>
<dbReference type="PANTHER" id="PTHR23423">
    <property type="entry name" value="ORGANIC SOLUTE TRANSPORTER-RELATED"/>
    <property type="match status" value="1"/>
</dbReference>
<dbReference type="Proteomes" id="UP000694941">
    <property type="component" value="Unplaced"/>
</dbReference>
<evidence type="ECO:0000313" key="7">
    <source>
        <dbReference type="Proteomes" id="UP000694941"/>
    </source>
</evidence>
<dbReference type="Pfam" id="PF03619">
    <property type="entry name" value="Solute_trans_a"/>
    <property type="match status" value="1"/>
</dbReference>
<evidence type="ECO:0000256" key="3">
    <source>
        <dbReference type="ARBA" id="ARBA00022989"/>
    </source>
</evidence>
<organism evidence="7 8">
    <name type="scientific">Limulus polyphemus</name>
    <name type="common">Atlantic horseshoe crab</name>
    <dbReference type="NCBI Taxonomy" id="6850"/>
    <lineage>
        <taxon>Eukaryota</taxon>
        <taxon>Metazoa</taxon>
        <taxon>Ecdysozoa</taxon>
        <taxon>Arthropoda</taxon>
        <taxon>Chelicerata</taxon>
        <taxon>Merostomata</taxon>
        <taxon>Xiphosura</taxon>
        <taxon>Limulidae</taxon>
        <taxon>Limulus</taxon>
    </lineage>
</organism>
<name>A0ABM1C2N9_LIMPO</name>
<feature type="transmembrane region" description="Helical" evidence="6">
    <location>
        <begin position="12"/>
        <end position="31"/>
    </location>
</feature>